<protein>
    <recommendedName>
        <fullName evidence="6">C3H1-type domain-containing protein</fullName>
    </recommendedName>
</protein>
<dbReference type="Proteomes" id="UP000525078">
    <property type="component" value="Unassembled WGS sequence"/>
</dbReference>
<dbReference type="Pfam" id="PF00642">
    <property type="entry name" value="zf-CCCH"/>
    <property type="match status" value="1"/>
</dbReference>
<keyword evidence="1 5" id="KW-0479">Metal-binding</keyword>
<evidence type="ECO:0000313" key="9">
    <source>
        <dbReference type="Proteomes" id="UP000525078"/>
    </source>
</evidence>
<feature type="zinc finger region" description="C3H1-type" evidence="5">
    <location>
        <begin position="12"/>
        <end position="40"/>
    </location>
</feature>
<name>A0A7J6FW30_CANSA</name>
<organism evidence="7 10">
    <name type="scientific">Cannabis sativa</name>
    <name type="common">Hemp</name>
    <name type="synonym">Marijuana</name>
    <dbReference type="NCBI Taxonomy" id="3483"/>
    <lineage>
        <taxon>Eukaryota</taxon>
        <taxon>Viridiplantae</taxon>
        <taxon>Streptophyta</taxon>
        <taxon>Embryophyta</taxon>
        <taxon>Tracheophyta</taxon>
        <taxon>Spermatophyta</taxon>
        <taxon>Magnoliopsida</taxon>
        <taxon>eudicotyledons</taxon>
        <taxon>Gunneridae</taxon>
        <taxon>Pentapetalae</taxon>
        <taxon>rosids</taxon>
        <taxon>fabids</taxon>
        <taxon>Rosales</taxon>
        <taxon>Cannabaceae</taxon>
        <taxon>Cannabis</taxon>
    </lineage>
</organism>
<evidence type="ECO:0000256" key="5">
    <source>
        <dbReference type="PROSITE-ProRule" id="PRU00723"/>
    </source>
</evidence>
<evidence type="ECO:0000256" key="3">
    <source>
        <dbReference type="ARBA" id="ARBA00022771"/>
    </source>
</evidence>
<dbReference type="EMBL" id="JAATIP010000075">
    <property type="protein sequence ID" value="KAF4378287.1"/>
    <property type="molecule type" value="Genomic_DNA"/>
</dbReference>
<sequence length="46" mass="5399">MFWNKSNKKEREYKTELCPYYLGANSCVNGESCEFAHGGHELRDKK</sequence>
<dbReference type="SMART" id="SM00356">
    <property type="entry name" value="ZnF_C3H1"/>
    <property type="match status" value="1"/>
</dbReference>
<evidence type="ECO:0000256" key="1">
    <source>
        <dbReference type="ARBA" id="ARBA00022723"/>
    </source>
</evidence>
<gene>
    <name evidence="8" type="ORF">F8388_010726</name>
    <name evidence="7" type="ORF">G4B88_031050</name>
</gene>
<dbReference type="Proteomes" id="UP000583929">
    <property type="component" value="Unassembled WGS sequence"/>
</dbReference>
<dbReference type="InterPro" id="IPR000571">
    <property type="entry name" value="Znf_CCCH"/>
</dbReference>
<dbReference type="SUPFAM" id="SSF90229">
    <property type="entry name" value="CCCH zinc finger"/>
    <property type="match status" value="1"/>
</dbReference>
<dbReference type="PROSITE" id="PS50103">
    <property type="entry name" value="ZF_C3H1"/>
    <property type="match status" value="1"/>
</dbReference>
<dbReference type="EMBL" id="JAATIQ010000166">
    <property type="protein sequence ID" value="KAF4374847.1"/>
    <property type="molecule type" value="Genomic_DNA"/>
</dbReference>
<proteinExistence type="predicted"/>
<evidence type="ECO:0000259" key="6">
    <source>
        <dbReference type="PROSITE" id="PS50103"/>
    </source>
</evidence>
<evidence type="ECO:0000313" key="7">
    <source>
        <dbReference type="EMBL" id="KAF4374847.1"/>
    </source>
</evidence>
<evidence type="ECO:0000313" key="10">
    <source>
        <dbReference type="Proteomes" id="UP000583929"/>
    </source>
</evidence>
<evidence type="ECO:0000256" key="2">
    <source>
        <dbReference type="ARBA" id="ARBA00022737"/>
    </source>
</evidence>
<accession>A0A7J6FW30</accession>
<evidence type="ECO:0000313" key="8">
    <source>
        <dbReference type="EMBL" id="KAF4378287.1"/>
    </source>
</evidence>
<keyword evidence="2" id="KW-0677">Repeat</keyword>
<reference evidence="9 10" key="1">
    <citation type="journal article" date="2020" name="bioRxiv">
        <title>Sequence and annotation of 42 cannabis genomes reveals extensive copy number variation in cannabinoid synthesis and pathogen resistance genes.</title>
        <authorList>
            <person name="Mckernan K.J."/>
            <person name="Helbert Y."/>
            <person name="Kane L.T."/>
            <person name="Ebling H."/>
            <person name="Zhang L."/>
            <person name="Liu B."/>
            <person name="Eaton Z."/>
            <person name="Mclaughlin S."/>
            <person name="Kingan S."/>
            <person name="Baybayan P."/>
            <person name="Concepcion G."/>
            <person name="Jordan M."/>
            <person name="Riva A."/>
            <person name="Barbazuk W."/>
            <person name="Harkins T."/>
        </authorList>
    </citation>
    <scope>NUCLEOTIDE SEQUENCE [LARGE SCALE GENOMIC DNA]</scope>
    <source>
        <strain evidence="9 10">cv. Jamaican Lion 4</strain>
        <strain evidence="7">Father</strain>
        <strain evidence="8">Mother</strain>
        <tissue evidence="7">Leaf</tissue>
    </source>
</reference>
<dbReference type="InterPro" id="IPR036855">
    <property type="entry name" value="Znf_CCCH_sf"/>
</dbReference>
<dbReference type="AlphaFoldDB" id="A0A7J6FW30"/>
<evidence type="ECO:0000256" key="4">
    <source>
        <dbReference type="ARBA" id="ARBA00022833"/>
    </source>
</evidence>
<dbReference type="FunFam" id="4.10.1000.10:FF:000001">
    <property type="entry name" value="zinc finger CCCH domain-containing protein 15-like"/>
    <property type="match status" value="1"/>
</dbReference>
<feature type="domain" description="C3H1-type" evidence="6">
    <location>
        <begin position="12"/>
        <end position="40"/>
    </location>
</feature>
<keyword evidence="4 5" id="KW-0862">Zinc</keyword>
<dbReference type="Gene3D" id="4.10.1000.10">
    <property type="entry name" value="Zinc finger, CCCH-type"/>
    <property type="match status" value="1"/>
</dbReference>
<dbReference type="GO" id="GO:0008270">
    <property type="term" value="F:zinc ion binding"/>
    <property type="evidence" value="ECO:0007669"/>
    <property type="project" value="UniProtKB-KW"/>
</dbReference>
<keyword evidence="3 5" id="KW-0863">Zinc-finger</keyword>
<keyword evidence="10" id="KW-1185">Reference proteome</keyword>
<comment type="caution">
    <text evidence="7">The sequence shown here is derived from an EMBL/GenBank/DDBJ whole genome shotgun (WGS) entry which is preliminary data.</text>
</comment>